<dbReference type="Gene3D" id="1.20.120.1220">
    <property type="match status" value="1"/>
</dbReference>
<dbReference type="RefSeq" id="WP_060468510.1">
    <property type="nucleotide sequence ID" value="NZ_AP025514.1"/>
</dbReference>
<feature type="transmembrane region" description="Helical" evidence="2">
    <location>
        <begin position="29"/>
        <end position="46"/>
    </location>
</feature>
<dbReference type="GO" id="GO:0006465">
    <property type="term" value="P:signal peptide processing"/>
    <property type="evidence" value="ECO:0007669"/>
    <property type="project" value="TreeGrafter"/>
</dbReference>
<name>A0A109D8F4_9VIBR</name>
<evidence type="ECO:0000256" key="2">
    <source>
        <dbReference type="SAM" id="Phobius"/>
    </source>
</evidence>
<dbReference type="Pfam" id="PF01478">
    <property type="entry name" value="Peptidase_A24"/>
    <property type="match status" value="1"/>
</dbReference>
<dbReference type="PANTHER" id="PTHR30487:SF0">
    <property type="entry name" value="PREPILIN LEADER PEPTIDASE_N-METHYLTRANSFERASE-RELATED"/>
    <property type="match status" value="1"/>
</dbReference>
<dbReference type="EMBL" id="LMXU01000022">
    <property type="protein sequence ID" value="KWU00510.1"/>
    <property type="molecule type" value="Genomic_DNA"/>
</dbReference>
<accession>A0A109D8F4</accession>
<evidence type="ECO:0000313" key="5">
    <source>
        <dbReference type="Proteomes" id="UP000057389"/>
    </source>
</evidence>
<comment type="similarity">
    <text evidence="1">Belongs to the peptidase A24 family.</text>
</comment>
<dbReference type="PANTHER" id="PTHR30487">
    <property type="entry name" value="TYPE 4 PREPILIN-LIKE PROTEINS LEADER PEPTIDE-PROCESSING ENZYME"/>
    <property type="match status" value="1"/>
</dbReference>
<feature type="transmembrane region" description="Helical" evidence="2">
    <location>
        <begin position="97"/>
        <end position="115"/>
    </location>
</feature>
<feature type="domain" description="Prepilin type IV endopeptidase peptidase" evidence="3">
    <location>
        <begin position="6"/>
        <end position="114"/>
    </location>
</feature>
<feature type="transmembrane region" description="Helical" evidence="2">
    <location>
        <begin position="58"/>
        <end position="77"/>
    </location>
</feature>
<dbReference type="Proteomes" id="UP000057389">
    <property type="component" value="Unassembled WGS sequence"/>
</dbReference>
<reference evidence="4 5" key="1">
    <citation type="submission" date="2015-11" db="EMBL/GenBank/DDBJ databases">
        <title>Draft WGS of Vibrio toranzoniae.</title>
        <authorList>
            <person name="Lasa A."/>
            <person name="Romalde J.L."/>
        </authorList>
    </citation>
    <scope>NUCLEOTIDE SEQUENCE [LARGE SCALE GENOMIC DNA]</scope>
    <source>
        <strain evidence="4 5">Vb 10.8</strain>
    </source>
</reference>
<dbReference type="GO" id="GO:0005886">
    <property type="term" value="C:plasma membrane"/>
    <property type="evidence" value="ECO:0007669"/>
    <property type="project" value="TreeGrafter"/>
</dbReference>
<evidence type="ECO:0000259" key="3">
    <source>
        <dbReference type="Pfam" id="PF01478"/>
    </source>
</evidence>
<keyword evidence="2" id="KW-1133">Transmembrane helix</keyword>
<gene>
    <name evidence="4" type="ORF">APQ14_10425</name>
</gene>
<organism evidence="4 5">
    <name type="scientific">Vibrio toranzoniae</name>
    <dbReference type="NCBI Taxonomy" id="1194427"/>
    <lineage>
        <taxon>Bacteria</taxon>
        <taxon>Pseudomonadati</taxon>
        <taxon>Pseudomonadota</taxon>
        <taxon>Gammaproteobacteria</taxon>
        <taxon>Vibrionales</taxon>
        <taxon>Vibrionaceae</taxon>
        <taxon>Vibrio</taxon>
    </lineage>
</organism>
<evidence type="ECO:0000256" key="1">
    <source>
        <dbReference type="ARBA" id="ARBA00005801"/>
    </source>
</evidence>
<proteinExistence type="inferred from homology"/>
<dbReference type="AlphaFoldDB" id="A0A109D8F4"/>
<dbReference type="InterPro" id="IPR000045">
    <property type="entry name" value="Prepilin_IV_endopep_pep"/>
</dbReference>
<keyword evidence="2" id="KW-0472">Membrane</keyword>
<dbReference type="GeneID" id="300179275"/>
<keyword evidence="2" id="KW-0812">Transmembrane</keyword>
<protein>
    <recommendedName>
        <fullName evidence="3">Prepilin type IV endopeptidase peptidase domain-containing protein</fullName>
    </recommendedName>
</protein>
<dbReference type="GO" id="GO:0004190">
    <property type="term" value="F:aspartic-type endopeptidase activity"/>
    <property type="evidence" value="ECO:0007669"/>
    <property type="project" value="InterPro"/>
</dbReference>
<comment type="caution">
    <text evidence="4">The sequence shown here is derived from an EMBL/GenBank/DDBJ whole genome shotgun (WGS) entry which is preliminary data.</text>
</comment>
<keyword evidence="5" id="KW-1185">Reference proteome</keyword>
<dbReference type="OrthoDB" id="5905525at2"/>
<sequence>MISESLVFWALLIIVSVYDVDKHRIPNKVLILFLLLYLLLMLNDGFSFYELVHSLTGAVVLFSLGLILYFLRAMSAGDVKFLGVIGLYVGWGSLLDVTYYILIASGVIGAFYLLYNRANNSEITVRRYLEEKLMFVSGISPNVNYESVVHSRYSNKVTMPFAPSVVIGLAMYSYFT</sequence>
<evidence type="ECO:0000313" key="4">
    <source>
        <dbReference type="EMBL" id="KWU00510.1"/>
    </source>
</evidence>
<dbReference type="InterPro" id="IPR050882">
    <property type="entry name" value="Prepilin_peptidase/N-MTase"/>
</dbReference>